<evidence type="ECO:0000259" key="2">
    <source>
        <dbReference type="PROSITE" id="PS51194"/>
    </source>
</evidence>
<dbReference type="Proteomes" id="UP001333102">
    <property type="component" value="Chromosome"/>
</dbReference>
<reference evidence="4" key="1">
    <citation type="submission" date="2023-12" db="EMBL/GenBank/DDBJ databases">
        <title>Novel isolates from deep terrestrial aquifers shed light on the physiology and ecology of the class Limnochordia.</title>
        <authorList>
            <person name="Karnachuk O.V."/>
            <person name="Lukina A.P."/>
            <person name="Avakyan M.R."/>
            <person name="Kadnikov V."/>
            <person name="Begmatov S."/>
            <person name="Beletsky A.V."/>
            <person name="Mardanov A.V."/>
            <person name="Ravin N.V."/>
        </authorList>
    </citation>
    <scope>NUCLEOTIDE SEQUENCE [LARGE SCALE GENOMIC DNA]</scope>
    <source>
        <strain evidence="4">LN</strain>
    </source>
</reference>
<name>A0ABZ1BSU7_9FIRM</name>
<dbReference type="CDD" id="cd18793">
    <property type="entry name" value="SF2_C_SNF"/>
    <property type="match status" value="1"/>
</dbReference>
<dbReference type="InterPro" id="IPR049730">
    <property type="entry name" value="SNF2/RAD54-like_C"/>
</dbReference>
<dbReference type="Gene3D" id="3.40.50.300">
    <property type="entry name" value="P-loop containing nucleotide triphosphate hydrolases"/>
    <property type="match status" value="1"/>
</dbReference>
<dbReference type="GO" id="GO:0004386">
    <property type="term" value="F:helicase activity"/>
    <property type="evidence" value="ECO:0007669"/>
    <property type="project" value="UniProtKB-KW"/>
</dbReference>
<keyword evidence="3" id="KW-0347">Helicase</keyword>
<dbReference type="SUPFAM" id="SSF52540">
    <property type="entry name" value="P-loop containing nucleoside triphosphate hydrolases"/>
    <property type="match status" value="1"/>
</dbReference>
<accession>A0ABZ1BSU7</accession>
<dbReference type="EMBL" id="CP141614">
    <property type="protein sequence ID" value="WRP15857.1"/>
    <property type="molecule type" value="Genomic_DNA"/>
</dbReference>
<organism evidence="3 4">
    <name type="scientific">Geochorda subterranea</name>
    <dbReference type="NCBI Taxonomy" id="3109564"/>
    <lineage>
        <taxon>Bacteria</taxon>
        <taxon>Bacillati</taxon>
        <taxon>Bacillota</taxon>
        <taxon>Limnochordia</taxon>
        <taxon>Limnochordales</taxon>
        <taxon>Geochordaceae</taxon>
        <taxon>Geochorda</taxon>
    </lineage>
</organism>
<dbReference type="PROSITE" id="PS51194">
    <property type="entry name" value="HELICASE_CTER"/>
    <property type="match status" value="1"/>
</dbReference>
<protein>
    <submittedName>
        <fullName evidence="3">C-terminal helicase domain-containing protein</fullName>
    </submittedName>
</protein>
<dbReference type="Pfam" id="PF00271">
    <property type="entry name" value="Helicase_C"/>
    <property type="match status" value="1"/>
</dbReference>
<evidence type="ECO:0000313" key="4">
    <source>
        <dbReference type="Proteomes" id="UP001333102"/>
    </source>
</evidence>
<sequence>MRLVRRLGDEHVLVFTEYVATQRALAERLAELGRPVVLFHGGLSAMQRDWARAVFESQAPIMVSTDAGAEGVNLQFCRHLIDVDLPWNPMRIEQRIGRLHRLGQRRDVHVWNLVAAGTIEEYVVYLLHRKLDLFRRFVGPLDAVVGQPRELGRLERRLARLLARPEREPDAGHRIRQALQELAEEWQRLLVDLEGGDARD</sequence>
<keyword evidence="1" id="KW-0378">Hydrolase</keyword>
<keyword evidence="4" id="KW-1185">Reference proteome</keyword>
<dbReference type="InterPro" id="IPR027417">
    <property type="entry name" value="P-loop_NTPase"/>
</dbReference>
<proteinExistence type="predicted"/>
<dbReference type="RefSeq" id="WP_324670265.1">
    <property type="nucleotide sequence ID" value="NZ_CP141614.1"/>
</dbReference>
<dbReference type="SMART" id="SM00490">
    <property type="entry name" value="HELICc"/>
    <property type="match status" value="1"/>
</dbReference>
<dbReference type="PANTHER" id="PTHR10799">
    <property type="entry name" value="SNF2/RAD54 HELICASE FAMILY"/>
    <property type="match status" value="1"/>
</dbReference>
<keyword evidence="3" id="KW-0067">ATP-binding</keyword>
<feature type="domain" description="Helicase C-terminal" evidence="2">
    <location>
        <begin position="3"/>
        <end position="152"/>
    </location>
</feature>
<gene>
    <name evidence="3" type="ORF">VLY81_06810</name>
</gene>
<evidence type="ECO:0000256" key="1">
    <source>
        <dbReference type="ARBA" id="ARBA00022801"/>
    </source>
</evidence>
<evidence type="ECO:0000313" key="3">
    <source>
        <dbReference type="EMBL" id="WRP15857.1"/>
    </source>
</evidence>
<keyword evidence="3" id="KW-0547">Nucleotide-binding</keyword>
<dbReference type="InterPro" id="IPR001650">
    <property type="entry name" value="Helicase_C-like"/>
</dbReference>